<evidence type="ECO:0000256" key="3">
    <source>
        <dbReference type="ARBA" id="ARBA00022630"/>
    </source>
</evidence>
<dbReference type="SUPFAM" id="SSF54373">
    <property type="entry name" value="FAD-linked reductases, C-terminal domain"/>
    <property type="match status" value="1"/>
</dbReference>
<keyword evidence="3" id="KW-0285">Flavoprotein</keyword>
<dbReference type="InterPro" id="IPR007867">
    <property type="entry name" value="GMC_OxRtase_C"/>
</dbReference>
<accession>A0ABT1RBI0</accession>
<dbReference type="Gene3D" id="3.30.410.40">
    <property type="match status" value="1"/>
</dbReference>
<keyword evidence="7" id="KW-1185">Reference proteome</keyword>
<dbReference type="Pfam" id="PF05199">
    <property type="entry name" value="GMC_oxred_C"/>
    <property type="match status" value="1"/>
</dbReference>
<dbReference type="PROSITE" id="PS51257">
    <property type="entry name" value="PROKAR_LIPOPROTEIN"/>
    <property type="match status" value="1"/>
</dbReference>
<evidence type="ECO:0000313" key="7">
    <source>
        <dbReference type="Proteomes" id="UP000996601"/>
    </source>
</evidence>
<proteinExistence type="inferred from homology"/>
<evidence type="ECO:0000259" key="5">
    <source>
        <dbReference type="PROSITE" id="PS00624"/>
    </source>
</evidence>
<comment type="cofactor">
    <cofactor evidence="1">
        <name>FAD</name>
        <dbReference type="ChEBI" id="CHEBI:57692"/>
    </cofactor>
</comment>
<dbReference type="EMBL" id="WHSB02000008">
    <property type="protein sequence ID" value="MCQ4632557.1"/>
    <property type="molecule type" value="Genomic_DNA"/>
</dbReference>
<evidence type="ECO:0000313" key="6">
    <source>
        <dbReference type="EMBL" id="MCQ4632557.1"/>
    </source>
</evidence>
<evidence type="ECO:0000256" key="2">
    <source>
        <dbReference type="ARBA" id="ARBA00010790"/>
    </source>
</evidence>
<feature type="domain" description="Glucose-methanol-choline oxidoreductase N-terminal" evidence="5">
    <location>
        <begin position="253"/>
        <end position="267"/>
    </location>
</feature>
<gene>
    <name evidence="6" type="ORF">GB927_021110</name>
</gene>
<reference evidence="6" key="1">
    <citation type="submission" date="2021-07" db="EMBL/GenBank/DDBJ databases">
        <title>Shinella sp. nov., a novel member of the genus Shinella from water.</title>
        <authorList>
            <person name="Deng Y."/>
        </authorList>
    </citation>
    <scope>NUCLEOTIDE SEQUENCE</scope>
    <source>
        <strain evidence="6">CPCC 100929</strain>
    </source>
</reference>
<comment type="caution">
    <text evidence="6">The sequence shown here is derived from an EMBL/GenBank/DDBJ whole genome shotgun (WGS) entry which is preliminary data.</text>
</comment>
<sequence>MKEFDYIVVGSGSAGCPLTARLLEKKNSVLLVEAGKKERLNLTHIPAALVHTIGNKRYDWDFQTEPDPTRDNLVEKWPRGRVPGGSSAINGMIFIRGAAKDYDAWEAMGNKGWGWNSVLPYFRKMETADNDKDNALRGGLGPQRVSALRWKHPVSEAFLDSFVNAGVPLNPDLNGASHEGVAWNQGSTREGKRHSAWEAFIKPKLGNPDLTFVDGTIVETILFEGRRAVGIRAIKDGTRVTFKARKGVVLSAGSINSPQILMLSGIGDPAQLKRHGIEPIVESPDVGRNLMEHPGLYVLAEMNVTTANSLATPINGVKTLAEWVFRRKGFMSVPTAQVLAFLKSDPSFEEPDLQFHLFPFGWVKKKGRYTVPNRKLTTILVNINHPKSMGHLELRSKDPLAPVAIYPRLLDHPDDFDGVKRGLAWVRKIASTAPFGSQVMKLIDVPDPSAGAAADEAYIRKSTVPFLHPVGTCRMGIDARAVLTPDLKVRGAENLWVADASIFPRHIAGNTNATSIMIGERASDLIEP</sequence>
<dbReference type="PANTHER" id="PTHR11552:SF147">
    <property type="entry name" value="CHOLINE DEHYDROGENASE, MITOCHONDRIAL"/>
    <property type="match status" value="1"/>
</dbReference>
<protein>
    <submittedName>
        <fullName evidence="6">GMC family oxidoreductase N-terminal domain-containing protein</fullName>
    </submittedName>
</protein>
<dbReference type="PIRSF" id="PIRSF000137">
    <property type="entry name" value="Alcohol_oxidase"/>
    <property type="match status" value="1"/>
</dbReference>
<dbReference type="PANTHER" id="PTHR11552">
    <property type="entry name" value="GLUCOSE-METHANOL-CHOLINE GMC OXIDOREDUCTASE"/>
    <property type="match status" value="1"/>
</dbReference>
<keyword evidence="4" id="KW-0274">FAD</keyword>
<evidence type="ECO:0000256" key="4">
    <source>
        <dbReference type="ARBA" id="ARBA00022827"/>
    </source>
</evidence>
<dbReference type="SUPFAM" id="SSF51905">
    <property type="entry name" value="FAD/NAD(P)-binding domain"/>
    <property type="match status" value="1"/>
</dbReference>
<dbReference type="Proteomes" id="UP000996601">
    <property type="component" value="Unassembled WGS sequence"/>
</dbReference>
<comment type="similarity">
    <text evidence="2">Belongs to the GMC oxidoreductase family.</text>
</comment>
<organism evidence="6 7">
    <name type="scientific">Shinella lacus</name>
    <dbReference type="NCBI Taxonomy" id="2654216"/>
    <lineage>
        <taxon>Bacteria</taxon>
        <taxon>Pseudomonadati</taxon>
        <taxon>Pseudomonadota</taxon>
        <taxon>Alphaproteobacteria</taxon>
        <taxon>Hyphomicrobiales</taxon>
        <taxon>Rhizobiaceae</taxon>
        <taxon>Shinella</taxon>
    </lineage>
</organism>
<dbReference type="InterPro" id="IPR012132">
    <property type="entry name" value="GMC_OxRdtase"/>
</dbReference>
<dbReference type="InterPro" id="IPR036188">
    <property type="entry name" value="FAD/NAD-bd_sf"/>
</dbReference>
<dbReference type="InterPro" id="IPR000172">
    <property type="entry name" value="GMC_OxRdtase_N"/>
</dbReference>
<evidence type="ECO:0000256" key="1">
    <source>
        <dbReference type="ARBA" id="ARBA00001974"/>
    </source>
</evidence>
<dbReference type="PROSITE" id="PS00624">
    <property type="entry name" value="GMC_OXRED_2"/>
    <property type="match status" value="1"/>
</dbReference>
<dbReference type="RefSeq" id="WP_256119189.1">
    <property type="nucleotide sequence ID" value="NZ_WHSB02000008.1"/>
</dbReference>
<dbReference type="Pfam" id="PF00732">
    <property type="entry name" value="GMC_oxred_N"/>
    <property type="match status" value="1"/>
</dbReference>
<name>A0ABT1RBI0_9HYPH</name>
<dbReference type="Gene3D" id="3.50.50.60">
    <property type="entry name" value="FAD/NAD(P)-binding domain"/>
    <property type="match status" value="1"/>
</dbReference>